<protein>
    <submittedName>
        <fullName evidence="1">Uncharacterized protein</fullName>
    </submittedName>
</protein>
<reference evidence="1 2" key="2">
    <citation type="journal article" date="2020" name="Cell Rep.">
        <title>Acquisition and Adaptation of Ultra-small Parasitic Reduced Genome Bacteria to Mammalian Hosts.</title>
        <authorList>
            <person name="McLean J.S."/>
            <person name="Bor B."/>
            <person name="Kerns K.A."/>
            <person name="Liu Q."/>
            <person name="To T.T."/>
            <person name="Solden L."/>
            <person name="Hendrickson E.L."/>
            <person name="Wrighton K."/>
            <person name="Shi W."/>
            <person name="He X."/>
        </authorList>
    </citation>
    <scope>NUCLEOTIDE SEQUENCE [LARGE SCALE GENOMIC DNA]</scope>
    <source>
        <strain evidence="1 2">TM7_CMJM_G6_1_HOT_870</strain>
    </source>
</reference>
<accession>A0ABY0FKE7</accession>
<dbReference type="Proteomes" id="UP001190925">
    <property type="component" value="Unassembled WGS sequence"/>
</dbReference>
<organism evidence="1 2">
    <name type="scientific">Candidatus Nanogingivalis gingivitcus</name>
    <dbReference type="NCBI Taxonomy" id="2171992"/>
    <lineage>
        <taxon>Bacteria</taxon>
        <taxon>Candidatus Saccharimonadota</taxon>
        <taxon>Candidatus Nanosyncoccalia</taxon>
        <taxon>Candidatus Nanogingivales</taxon>
        <taxon>Candidatus Nanogingivalaceae</taxon>
        <taxon>Candidatus Nanogingivalis</taxon>
    </lineage>
</organism>
<name>A0ABY0FKE7_9BACT</name>
<evidence type="ECO:0000313" key="1">
    <source>
        <dbReference type="EMBL" id="RYC72940.1"/>
    </source>
</evidence>
<dbReference type="EMBL" id="PRLK01000001">
    <property type="protein sequence ID" value="RYC72940.1"/>
    <property type="molecule type" value="Genomic_DNA"/>
</dbReference>
<comment type="caution">
    <text evidence="1">The sequence shown here is derived from an EMBL/GenBank/DDBJ whole genome shotgun (WGS) entry which is preliminary data.</text>
</comment>
<reference evidence="1 2" key="1">
    <citation type="journal article" date="2018" name="bioRxiv">
        <title>Evidence of independent acquisition and adaption of ultra-small bacteria to human hosts across the highly diverse yet reduced genomes of the phylum Saccharibacteria.</title>
        <authorList>
            <person name="McLean J.S."/>
            <person name="Bor B."/>
            <person name="To T.T."/>
            <person name="Liu Q."/>
            <person name="Kearns K.A."/>
            <person name="Solden L.M."/>
            <person name="Wrighton K.C."/>
            <person name="He X."/>
            <person name="Shi W."/>
        </authorList>
    </citation>
    <scope>NUCLEOTIDE SEQUENCE [LARGE SCALE GENOMIC DNA]</scope>
    <source>
        <strain evidence="1 2">TM7_CMJM_G6_1_HOT_870</strain>
    </source>
</reference>
<gene>
    <name evidence="1" type="ORF">G6CMJM_00038</name>
</gene>
<keyword evidence="2" id="KW-1185">Reference proteome</keyword>
<proteinExistence type="predicted"/>
<sequence length="415" mass="46005">MKNMKKNFSKKGSVSIFIVAITCALVAIMAASFMRLMVRDQQQATQQDLSQSAYDSAQVGVEDAKRFLENFNTRCAGGNDTTNGECRRMADAMAKRECDTLASGGIGTAGAETKVQSSAGNSASKVDLNQAYTCVKITRDTADFLGSATEGTSRMIALRGTSAFNQVRISWHNKEDLTNKDNTNINLENESSPRPKTTVPSNKEWKNAINRPAILKTQVYGYRFNSDNDRLLERLNNNFSAGNSGVGGVNGGTGLDEMLLYPASGIATSNTSRLPSTRREGDTTRTDRYTLTRCESNLDRGQEFACSMLIDLRHEQRPEDFAFLRLTPIYNRASFKIELLNNGKVVNFNGVQPSVDSTGRANDQFRRVQSRIEFSDPNFPVPDFSVQTEDQAKPVCKNFWVTNLRQSDKNSFDCK</sequence>
<evidence type="ECO:0000313" key="2">
    <source>
        <dbReference type="Proteomes" id="UP001190925"/>
    </source>
</evidence>